<dbReference type="GO" id="GO:0016705">
    <property type="term" value="F:oxidoreductase activity, acting on paired donors, with incorporation or reduction of molecular oxygen"/>
    <property type="evidence" value="ECO:0007669"/>
    <property type="project" value="InterPro"/>
</dbReference>
<name>A0AA39GB66_SARSR</name>
<feature type="transmembrane region" description="Helical" evidence="11">
    <location>
        <begin position="89"/>
        <end position="109"/>
    </location>
</feature>
<dbReference type="EMBL" id="JAPDFR010000008">
    <property type="protein sequence ID" value="KAK0384097.1"/>
    <property type="molecule type" value="Genomic_DNA"/>
</dbReference>
<feature type="transmembrane region" description="Helical" evidence="11">
    <location>
        <begin position="50"/>
        <end position="69"/>
    </location>
</feature>
<dbReference type="InterPro" id="IPR036396">
    <property type="entry name" value="Cyt_P450_sf"/>
</dbReference>
<keyword evidence="4 11" id="KW-0812">Transmembrane</keyword>
<evidence type="ECO:0000313" key="12">
    <source>
        <dbReference type="EMBL" id="KAK0384097.1"/>
    </source>
</evidence>
<gene>
    <name evidence="12" type="ORF">NLU13_8186</name>
</gene>
<keyword evidence="10 11" id="KW-0472">Membrane</keyword>
<dbReference type="InterPro" id="IPR001128">
    <property type="entry name" value="Cyt_P450"/>
</dbReference>
<dbReference type="Gene3D" id="1.10.630.10">
    <property type="entry name" value="Cytochrome P450"/>
    <property type="match status" value="1"/>
</dbReference>
<dbReference type="Proteomes" id="UP001175261">
    <property type="component" value="Unassembled WGS sequence"/>
</dbReference>
<evidence type="ECO:0000256" key="7">
    <source>
        <dbReference type="ARBA" id="ARBA00023002"/>
    </source>
</evidence>
<keyword evidence="13" id="KW-1185">Reference proteome</keyword>
<evidence type="ECO:0000256" key="3">
    <source>
        <dbReference type="ARBA" id="ARBA00010617"/>
    </source>
</evidence>
<dbReference type="AlphaFoldDB" id="A0AA39GB66"/>
<protein>
    <recommendedName>
        <fullName evidence="14">Cytochrome P450</fullName>
    </recommendedName>
</protein>
<evidence type="ECO:0000313" key="13">
    <source>
        <dbReference type="Proteomes" id="UP001175261"/>
    </source>
</evidence>
<evidence type="ECO:0000256" key="4">
    <source>
        <dbReference type="ARBA" id="ARBA00022692"/>
    </source>
</evidence>
<keyword evidence="6 11" id="KW-1133">Transmembrane helix</keyword>
<evidence type="ECO:0000256" key="5">
    <source>
        <dbReference type="ARBA" id="ARBA00022723"/>
    </source>
</evidence>
<proteinExistence type="inferred from homology"/>
<accession>A0AA39GB66</accession>
<dbReference type="PANTHER" id="PTHR24287:SF18">
    <property type="entry name" value="CYTOCHROME P450 MONOOXYGENASE APDE-RELATED"/>
    <property type="match status" value="1"/>
</dbReference>
<comment type="subcellular location">
    <subcellularLocation>
        <location evidence="2">Membrane</location>
        <topology evidence="2">Single-pass membrane protein</topology>
    </subcellularLocation>
</comment>
<evidence type="ECO:0000256" key="11">
    <source>
        <dbReference type="SAM" id="Phobius"/>
    </source>
</evidence>
<comment type="caution">
    <text evidence="12">The sequence shown here is derived from an EMBL/GenBank/DDBJ whole genome shotgun (WGS) entry which is preliminary data.</text>
</comment>
<evidence type="ECO:0000256" key="8">
    <source>
        <dbReference type="ARBA" id="ARBA00023004"/>
    </source>
</evidence>
<dbReference type="PANTHER" id="PTHR24287">
    <property type="entry name" value="P450, PUTATIVE (EUROFUNG)-RELATED"/>
    <property type="match status" value="1"/>
</dbReference>
<comment type="cofactor">
    <cofactor evidence="1">
        <name>heme</name>
        <dbReference type="ChEBI" id="CHEBI:30413"/>
    </cofactor>
</comment>
<evidence type="ECO:0008006" key="14">
    <source>
        <dbReference type="Google" id="ProtNLM"/>
    </source>
</evidence>
<organism evidence="12 13">
    <name type="scientific">Sarocladium strictum</name>
    <name type="common">Black bundle disease fungus</name>
    <name type="synonym">Acremonium strictum</name>
    <dbReference type="NCBI Taxonomy" id="5046"/>
    <lineage>
        <taxon>Eukaryota</taxon>
        <taxon>Fungi</taxon>
        <taxon>Dikarya</taxon>
        <taxon>Ascomycota</taxon>
        <taxon>Pezizomycotina</taxon>
        <taxon>Sordariomycetes</taxon>
        <taxon>Hypocreomycetidae</taxon>
        <taxon>Hypocreales</taxon>
        <taxon>Sarocladiaceae</taxon>
        <taxon>Sarocladium</taxon>
    </lineage>
</organism>
<dbReference type="GO" id="GO:0005506">
    <property type="term" value="F:iron ion binding"/>
    <property type="evidence" value="ECO:0007669"/>
    <property type="project" value="InterPro"/>
</dbReference>
<dbReference type="GO" id="GO:0016020">
    <property type="term" value="C:membrane"/>
    <property type="evidence" value="ECO:0007669"/>
    <property type="project" value="UniProtKB-SubCell"/>
</dbReference>
<sequence length="573" mass="64706">MTNATLLQESHYPLGSINRPQGELPPLAAVCSLYQCACLLRLLPPEQKASSSLILQALVLCILTCNILLTPSVSDFYHISVATMMGTLSLINLDFSVFVLLSGVVALVVSRLARGGKQKGSDVDGGQPAPRLWQWDPFLGLDSVISQVRALRNDYYLDWLRDLHSARPKTFSLKFFGNRWIYSIESEVLKAVYATNFKDFGVEPMRRNSKITMPFAEKGANTTDGEDWLHSRALIQPFFERSVYHDTDRIAPFADGFLNLLPAKDGETVDPVGALKDPARARLAWTMMECLRGARLRTQAFRFMWAFNWDWWLAAVAEVHEFVNGHIRATYAEMDERDRRLQKGLEVGPERTDLLWSMASQLRNDEDALRSQVCLIIVPTNDTTSIFISNCIWYLARHPDAWEKLRREVADLGEDAPLTFAALRNMTYLNGVMSEVHRLIPNNATQARACLKDTMLPVGGGPDGRAPLRVNKGDIVSVTKTVMYRDPDYWGPDADEFKPERHKGLRNSWGFLPYGGGARRCPAQMMVQTEAAYMLARLARAYRRIEPRDPEPYRAVMRIGPSNKTGVKVALYR</sequence>
<keyword evidence="7" id="KW-0560">Oxidoreductase</keyword>
<evidence type="ECO:0000256" key="10">
    <source>
        <dbReference type="ARBA" id="ARBA00023136"/>
    </source>
</evidence>
<dbReference type="GO" id="GO:0004497">
    <property type="term" value="F:monooxygenase activity"/>
    <property type="evidence" value="ECO:0007669"/>
    <property type="project" value="UniProtKB-KW"/>
</dbReference>
<evidence type="ECO:0000256" key="9">
    <source>
        <dbReference type="ARBA" id="ARBA00023033"/>
    </source>
</evidence>
<reference evidence="12" key="1">
    <citation type="submission" date="2022-10" db="EMBL/GenBank/DDBJ databases">
        <title>Determination and structural analysis of whole genome sequence of Sarocladium strictum F4-1.</title>
        <authorList>
            <person name="Hu L."/>
            <person name="Jiang Y."/>
        </authorList>
    </citation>
    <scope>NUCLEOTIDE SEQUENCE</scope>
    <source>
        <strain evidence="12">F4-1</strain>
    </source>
</reference>
<dbReference type="InterPro" id="IPR047146">
    <property type="entry name" value="Cyt_P450_E_CYP52_fungi"/>
</dbReference>
<keyword evidence="5" id="KW-0479">Metal-binding</keyword>
<keyword evidence="9" id="KW-0503">Monooxygenase</keyword>
<dbReference type="SUPFAM" id="SSF48264">
    <property type="entry name" value="Cytochrome P450"/>
    <property type="match status" value="1"/>
</dbReference>
<dbReference type="Pfam" id="PF00067">
    <property type="entry name" value="p450"/>
    <property type="match status" value="1"/>
</dbReference>
<evidence type="ECO:0000256" key="6">
    <source>
        <dbReference type="ARBA" id="ARBA00022989"/>
    </source>
</evidence>
<evidence type="ECO:0000256" key="2">
    <source>
        <dbReference type="ARBA" id="ARBA00004167"/>
    </source>
</evidence>
<dbReference type="GO" id="GO:0020037">
    <property type="term" value="F:heme binding"/>
    <property type="evidence" value="ECO:0007669"/>
    <property type="project" value="InterPro"/>
</dbReference>
<comment type="similarity">
    <text evidence="3">Belongs to the cytochrome P450 family.</text>
</comment>
<keyword evidence="8" id="KW-0408">Iron</keyword>
<evidence type="ECO:0000256" key="1">
    <source>
        <dbReference type="ARBA" id="ARBA00001971"/>
    </source>
</evidence>